<dbReference type="AlphaFoldDB" id="A0A075FVN9"/>
<comment type="similarity">
    <text evidence="1">Belongs to the GHMP kinase family. PoK subfamily.</text>
</comment>
<name>A0A075FVN9_9ARCH</name>
<sequence length="299" mass="32666">MVTSFSPGYITGFFKVNHSKNQLLTGSTGAGVCLEKGIKTTVDILPSKKFKLKININGIPYPNAIVSKSVVDQMINKSNCKHEIAINHFVNIPILSGYGSSGSSALSLSYALNELLDLGFTKIEAAQKAHIAEIKCKTGLGTVLGTYYGGVQIRSHPGAPGIGKVTKIPIGTDKVVVSFTSGPLPTSNILNNQKLIKLINTAGKNSLKHLTSDPSPDKFLELSRNFSLQINFFPSEFYKFMKLADRFNMTCSMNLFGNSLFSILNINETHEFYNLFLKYNLPGYIMFSPINHSGAKLVD</sequence>
<dbReference type="Gene3D" id="3.30.230.10">
    <property type="match status" value="1"/>
</dbReference>
<dbReference type="GO" id="GO:0005524">
    <property type="term" value="F:ATP binding"/>
    <property type="evidence" value="ECO:0007669"/>
    <property type="project" value="UniProtKB-KW"/>
</dbReference>
<dbReference type="SUPFAM" id="SSF54211">
    <property type="entry name" value="Ribosomal protein S5 domain 2-like"/>
    <property type="match status" value="1"/>
</dbReference>
<dbReference type="PANTHER" id="PTHR42282">
    <property type="entry name" value="PANTOATE KINASE-RELATED"/>
    <property type="match status" value="1"/>
</dbReference>
<keyword evidence="1" id="KW-0547">Nucleotide-binding</keyword>
<reference evidence="3" key="1">
    <citation type="journal article" date="2014" name="Genome Biol. Evol.">
        <title>Pangenome evidence for extensive interdomain horizontal transfer affecting lineage core and shell genes in uncultured planktonic thaumarchaeota and euryarchaeota.</title>
        <authorList>
            <person name="Deschamps P."/>
            <person name="Zivanovic Y."/>
            <person name="Moreira D."/>
            <person name="Rodriguez-Valera F."/>
            <person name="Lopez-Garcia P."/>
        </authorList>
    </citation>
    <scope>NUCLEOTIDE SEQUENCE</scope>
</reference>
<dbReference type="GO" id="GO:0016301">
    <property type="term" value="F:kinase activity"/>
    <property type="evidence" value="ECO:0007669"/>
    <property type="project" value="UniProtKB-UniRule"/>
</dbReference>
<protein>
    <recommendedName>
        <fullName evidence="1">Pantoate kinase</fullName>
        <shortName evidence="1">PoK</shortName>
        <ecNumber evidence="1">2.7.1.169</ecNumber>
    </recommendedName>
</protein>
<keyword evidence="1 3" id="KW-0418">Kinase</keyword>
<organism evidence="3">
    <name type="scientific">uncultured marine thaumarchaeote AD1000_38_A02</name>
    <dbReference type="NCBI Taxonomy" id="1455911"/>
    <lineage>
        <taxon>Archaea</taxon>
        <taxon>Nitrososphaerota</taxon>
        <taxon>environmental samples</taxon>
    </lineage>
</organism>
<dbReference type="InterPro" id="IPR014721">
    <property type="entry name" value="Ribsml_uS5_D2-typ_fold_subgr"/>
</dbReference>
<dbReference type="GO" id="GO:0015937">
    <property type="term" value="P:coenzyme A biosynthetic process"/>
    <property type="evidence" value="ECO:0007669"/>
    <property type="project" value="UniProtKB-UniRule"/>
</dbReference>
<proteinExistence type="inferred from homology"/>
<feature type="domain" description="GHMP kinase N-terminal" evidence="2">
    <location>
        <begin position="70"/>
        <end position="150"/>
    </location>
</feature>
<evidence type="ECO:0000259" key="2">
    <source>
        <dbReference type="Pfam" id="PF00288"/>
    </source>
</evidence>
<dbReference type="InterPro" id="IPR006204">
    <property type="entry name" value="GHMP_kinase_N_dom"/>
</dbReference>
<comment type="pathway">
    <text evidence="1">Cofactor biosynthesis; coenzyme A biosynthesis.</text>
</comment>
<dbReference type="EMBL" id="KF900396">
    <property type="protein sequence ID" value="AIE93516.1"/>
    <property type="molecule type" value="Genomic_DNA"/>
</dbReference>
<keyword evidence="1 3" id="KW-0808">Transferase</keyword>
<dbReference type="EC" id="2.7.1.169" evidence="1"/>
<gene>
    <name evidence="3" type="primary">pok</name>
</gene>
<evidence type="ECO:0000313" key="3">
    <source>
        <dbReference type="EMBL" id="AIE93516.1"/>
    </source>
</evidence>
<comment type="function">
    <text evidence="1">Phosphorylates (R)-pantoate to form (R)-4-phosphopantoate in the CoA biosynthesis pathway.</text>
</comment>
<dbReference type="InterPro" id="IPR020568">
    <property type="entry name" value="Ribosomal_Su5_D2-typ_SF"/>
</dbReference>
<dbReference type="HAMAP" id="MF_02223">
    <property type="entry name" value="Pantoate_kinase"/>
    <property type="match status" value="1"/>
</dbReference>
<comment type="catalytic activity">
    <reaction evidence="1">
        <text>(R)-pantoate + ATP = (R)-4-phosphopantoate + ADP + H(+)</text>
        <dbReference type="Rhea" id="RHEA:28246"/>
        <dbReference type="ChEBI" id="CHEBI:15378"/>
        <dbReference type="ChEBI" id="CHEBI:15980"/>
        <dbReference type="ChEBI" id="CHEBI:30616"/>
        <dbReference type="ChEBI" id="CHEBI:61294"/>
        <dbReference type="ChEBI" id="CHEBI:456216"/>
        <dbReference type="EC" id="2.7.1.169"/>
    </reaction>
</comment>
<keyword evidence="1" id="KW-0067">ATP-binding</keyword>
<dbReference type="InterPro" id="IPR012043">
    <property type="entry name" value="PoK"/>
</dbReference>
<dbReference type="PIRSF" id="PIRSF016896">
    <property type="entry name" value="GHMP_arc_MJ0969"/>
    <property type="match status" value="1"/>
</dbReference>
<dbReference type="UniPathway" id="UPA00241"/>
<keyword evidence="1" id="KW-0173">Coenzyme A biosynthesis</keyword>
<dbReference type="Pfam" id="PF00288">
    <property type="entry name" value="GHMP_kinases_N"/>
    <property type="match status" value="1"/>
</dbReference>
<accession>A0A075FVN9</accession>
<evidence type="ECO:0000256" key="1">
    <source>
        <dbReference type="HAMAP-Rule" id="MF_02223"/>
    </source>
</evidence>
<dbReference type="PANTHER" id="PTHR42282:SF1">
    <property type="entry name" value="PANTOATE KINASE"/>
    <property type="match status" value="1"/>
</dbReference>